<keyword evidence="5" id="KW-1185">Reference proteome</keyword>
<evidence type="ECO:0000256" key="3">
    <source>
        <dbReference type="SAM" id="Phobius"/>
    </source>
</evidence>
<dbReference type="Gene3D" id="3.40.50.720">
    <property type="entry name" value="NAD(P)-binding Rossmann-like Domain"/>
    <property type="match status" value="1"/>
</dbReference>
<gene>
    <name evidence="4" type="ORF">CEUSTIGMA_g11298.t1</name>
</gene>
<dbReference type="EMBL" id="BEGY01000109">
    <property type="protein sequence ID" value="GAX83873.1"/>
    <property type="molecule type" value="Genomic_DNA"/>
</dbReference>
<dbReference type="AlphaFoldDB" id="A0A250XLH3"/>
<evidence type="ECO:0000313" key="5">
    <source>
        <dbReference type="Proteomes" id="UP000232323"/>
    </source>
</evidence>
<dbReference type="PRINTS" id="PR00081">
    <property type="entry name" value="GDHRDH"/>
</dbReference>
<protein>
    <submittedName>
        <fullName evidence="4">Uncharacterized protein</fullName>
    </submittedName>
</protein>
<dbReference type="PANTHER" id="PTHR24320">
    <property type="entry name" value="RETINOL DEHYDROGENASE"/>
    <property type="match status" value="1"/>
</dbReference>
<evidence type="ECO:0000313" key="4">
    <source>
        <dbReference type="EMBL" id="GAX83873.1"/>
    </source>
</evidence>
<evidence type="ECO:0000256" key="1">
    <source>
        <dbReference type="ARBA" id="ARBA00006484"/>
    </source>
</evidence>
<evidence type="ECO:0000256" key="2">
    <source>
        <dbReference type="ARBA" id="ARBA00023002"/>
    </source>
</evidence>
<proteinExistence type="inferred from homology"/>
<dbReference type="OrthoDB" id="191139at2759"/>
<keyword evidence="3" id="KW-0472">Membrane</keyword>
<accession>A0A250XLH3</accession>
<keyword evidence="2" id="KW-0560">Oxidoreductase</keyword>
<dbReference type="STRING" id="1157962.A0A250XLH3"/>
<feature type="transmembrane region" description="Helical" evidence="3">
    <location>
        <begin position="77"/>
        <end position="95"/>
    </location>
</feature>
<reference evidence="4 5" key="1">
    <citation type="submission" date="2017-08" db="EMBL/GenBank/DDBJ databases">
        <title>Acidophilic green algal genome provides insights into adaptation to an acidic environment.</title>
        <authorList>
            <person name="Hirooka S."/>
            <person name="Hirose Y."/>
            <person name="Kanesaki Y."/>
            <person name="Higuchi S."/>
            <person name="Fujiwara T."/>
            <person name="Onuma R."/>
            <person name="Era A."/>
            <person name="Ohbayashi R."/>
            <person name="Uzuka A."/>
            <person name="Nozaki H."/>
            <person name="Yoshikawa H."/>
            <person name="Miyagishima S.Y."/>
        </authorList>
    </citation>
    <scope>NUCLEOTIDE SEQUENCE [LARGE SCALE GENOMIC DNA]</scope>
    <source>
        <strain evidence="4 5">NIES-2499</strain>
    </source>
</reference>
<dbReference type="GO" id="GO:0016491">
    <property type="term" value="F:oxidoreductase activity"/>
    <property type="evidence" value="ECO:0007669"/>
    <property type="project" value="UniProtKB-KW"/>
</dbReference>
<dbReference type="Proteomes" id="UP000232323">
    <property type="component" value="Unassembled WGS sequence"/>
</dbReference>
<dbReference type="SUPFAM" id="SSF51735">
    <property type="entry name" value="NAD(P)-binding Rossmann-fold domains"/>
    <property type="match status" value="1"/>
</dbReference>
<comment type="similarity">
    <text evidence="1">Belongs to the short-chain dehydrogenases/reductases (SDR) family.</text>
</comment>
<name>A0A250XLH3_9CHLO</name>
<dbReference type="InterPro" id="IPR002347">
    <property type="entry name" value="SDR_fam"/>
</dbReference>
<dbReference type="InterPro" id="IPR036291">
    <property type="entry name" value="NAD(P)-bd_dom_sf"/>
</dbReference>
<keyword evidence="3" id="KW-1133">Transmembrane helix</keyword>
<dbReference type="Pfam" id="PF00106">
    <property type="entry name" value="adh_short"/>
    <property type="match status" value="1"/>
</dbReference>
<comment type="caution">
    <text evidence="4">The sequence shown here is derived from an EMBL/GenBank/DDBJ whole genome shotgun (WGS) entry which is preliminary data.</text>
</comment>
<dbReference type="CDD" id="cd05327">
    <property type="entry name" value="retinol-DH_like_SDR_c_like"/>
    <property type="match status" value="1"/>
</dbReference>
<keyword evidence="3" id="KW-0812">Transmembrane</keyword>
<organism evidence="4 5">
    <name type="scientific">Chlamydomonas eustigma</name>
    <dbReference type="NCBI Taxonomy" id="1157962"/>
    <lineage>
        <taxon>Eukaryota</taxon>
        <taxon>Viridiplantae</taxon>
        <taxon>Chlorophyta</taxon>
        <taxon>core chlorophytes</taxon>
        <taxon>Chlorophyceae</taxon>
        <taxon>CS clade</taxon>
        <taxon>Chlamydomonadales</taxon>
        <taxon>Chlamydomonadaceae</taxon>
        <taxon>Chlamydomonas</taxon>
    </lineage>
</organism>
<sequence>MKTSESRRRHLIKQALAKEGTYDPLAIPRCEDINDDAPEMPRGIWFGEWLGKFLMSLAGLAWEFCTSLPIMQRLWRSYFVQYLHGVCVVSLGILFQKLGMLHLDEVDFVGGPAKGLTAIVTGPTSGIGTETAAALARRGATVILACRNVESGEDLKTRIERSTVKSGRDKPDIEVWKVDLSSLKSVREFSQKWESQKRPLHILINNAGIMSMGAAREETEDAFEAHMGTNHLGHFLLTLSLMPSLRRGAQESADFGPSRVVHVSSSMHLLAAGGVRKSDPHFRLPNSYRIEQAYAQSKLAQILFMKEMRRRLGPESPVQVFAVHPGMVLTNVTRTLPQWIQSLYRMMLQWMLLTPSQGSRASVFAATDKDALLEGWKSFGYFNSNCRPLQTSPAGQDMLQSQWMWKWSAEQVQLPPELDLPEAS</sequence>
<dbReference type="PANTHER" id="PTHR24320:SF148">
    <property type="entry name" value="NAD(P)-BINDING ROSSMANN-FOLD SUPERFAMILY PROTEIN"/>
    <property type="match status" value="1"/>
</dbReference>